<name>M3G265_9LEPT</name>
<evidence type="ECO:0000313" key="2">
    <source>
        <dbReference type="Proteomes" id="UP000011770"/>
    </source>
</evidence>
<gene>
    <name evidence="1" type="ORF">LEP1GSC188_4848</name>
</gene>
<protein>
    <submittedName>
        <fullName evidence="1">Uncharacterized protein</fullName>
    </submittedName>
</protein>
<accession>M3G265</accession>
<dbReference type="EMBL" id="AHOR02000065">
    <property type="protein sequence ID" value="EMF80039.1"/>
    <property type="molecule type" value="Genomic_DNA"/>
</dbReference>
<dbReference type="Proteomes" id="UP000011770">
    <property type="component" value="Unassembled WGS sequence"/>
</dbReference>
<dbReference type="AlphaFoldDB" id="M3G265"/>
<sequence>MRHLDEIITEELNKLFGIVKNRFQREFEKGIRNVSSELQTYITQGDKHNESEIFNFILCEQCERYHFENEKHVCNMLRGKRNA</sequence>
<proteinExistence type="predicted"/>
<reference evidence="1 2" key="1">
    <citation type="submission" date="2013-01" db="EMBL/GenBank/DDBJ databases">
        <authorList>
            <person name="Harkins D.M."/>
            <person name="Durkin A.S."/>
            <person name="Brinkac L.M."/>
            <person name="Haft D.H."/>
            <person name="Selengut J.D."/>
            <person name="Sanka R."/>
            <person name="DePew J."/>
            <person name="Purushe J."/>
            <person name="Tulsiani S.M."/>
            <person name="Graham G.C."/>
            <person name="Burns M.-A."/>
            <person name="Dohnt M.F."/>
            <person name="Smythe L.D."/>
            <person name="McKay D.B."/>
            <person name="Craig S.B."/>
            <person name="Vinetz J.M."/>
            <person name="Sutton G.G."/>
            <person name="Nierman W.C."/>
            <person name="Fouts D.E."/>
        </authorList>
    </citation>
    <scope>NUCLEOTIDE SEQUENCE [LARGE SCALE GENOMIC DNA]</scope>
    <source>
        <strain evidence="1 2">LT2116</strain>
    </source>
</reference>
<organism evidence="1 2">
    <name type="scientific">Leptospira weilii serovar Topaz str. LT2116</name>
    <dbReference type="NCBI Taxonomy" id="1088540"/>
    <lineage>
        <taxon>Bacteria</taxon>
        <taxon>Pseudomonadati</taxon>
        <taxon>Spirochaetota</taxon>
        <taxon>Spirochaetia</taxon>
        <taxon>Leptospirales</taxon>
        <taxon>Leptospiraceae</taxon>
        <taxon>Leptospira</taxon>
    </lineage>
</organism>
<evidence type="ECO:0000313" key="1">
    <source>
        <dbReference type="EMBL" id="EMF80039.1"/>
    </source>
</evidence>
<comment type="caution">
    <text evidence="1">The sequence shown here is derived from an EMBL/GenBank/DDBJ whole genome shotgun (WGS) entry which is preliminary data.</text>
</comment>